<feature type="domain" description="Cysteine-rich CPCC" evidence="1">
    <location>
        <begin position="9"/>
        <end position="84"/>
    </location>
</feature>
<gene>
    <name evidence="2" type="ORF">M972_11271</name>
</gene>
<evidence type="ECO:0000259" key="1">
    <source>
        <dbReference type="Pfam" id="PF14206"/>
    </source>
</evidence>
<dbReference type="AlphaFoldDB" id="A0AB36TC56"/>
<sequence length="85" mass="9612">MSSEVTKKYPCPCCGYKTFISPPPNTFDICPVCYWEDDGVQYAKPDYANGANKISLNEAKANFVKYGAILKEYSNKTRKPLNDEM</sequence>
<protein>
    <submittedName>
        <fullName evidence="2">Cysteine-rich CPCC</fullName>
    </submittedName>
</protein>
<proteinExistence type="predicted"/>
<organism evidence="2 3">
    <name type="scientific">Acetivibrio thermocellus AD2</name>
    <dbReference type="NCBI Taxonomy" id="1138384"/>
    <lineage>
        <taxon>Bacteria</taxon>
        <taxon>Bacillati</taxon>
        <taxon>Bacillota</taxon>
        <taxon>Clostridia</taxon>
        <taxon>Eubacteriales</taxon>
        <taxon>Oscillospiraceae</taxon>
        <taxon>Acetivibrio</taxon>
    </lineage>
</organism>
<reference evidence="2 3" key="1">
    <citation type="submission" date="2017-09" db="EMBL/GenBank/DDBJ databases">
        <title>Evaluation of Pacific Biosciences Sequencing Technology to Finishing C. thermocellum Genome Sequences.</title>
        <authorList>
            <person name="Brown S."/>
        </authorList>
    </citation>
    <scope>NUCLEOTIDE SEQUENCE [LARGE SCALE GENOMIC DNA]</scope>
    <source>
        <strain evidence="2 3">AD2</strain>
    </source>
</reference>
<comment type="caution">
    <text evidence="2">The sequence shown here is derived from an EMBL/GenBank/DDBJ whole genome shotgun (WGS) entry which is preliminary data.</text>
</comment>
<evidence type="ECO:0000313" key="2">
    <source>
        <dbReference type="EMBL" id="PFH01537.1"/>
    </source>
</evidence>
<dbReference type="Pfam" id="PF14206">
    <property type="entry name" value="Cys_rich_CPCC"/>
    <property type="match status" value="1"/>
</dbReference>
<evidence type="ECO:0000313" key="3">
    <source>
        <dbReference type="Proteomes" id="UP000223596"/>
    </source>
</evidence>
<dbReference type="InterPro" id="IPR025983">
    <property type="entry name" value="Cys_rich_CPCC"/>
</dbReference>
<name>A0AB36TC56_ACETH</name>
<accession>A0AB36TC56</accession>
<dbReference type="Proteomes" id="UP000223596">
    <property type="component" value="Unassembled WGS sequence"/>
</dbReference>
<dbReference type="EMBL" id="PDBW01000001">
    <property type="protein sequence ID" value="PFH01537.1"/>
    <property type="molecule type" value="Genomic_DNA"/>
</dbReference>